<dbReference type="SUPFAM" id="SSF53187">
    <property type="entry name" value="Zn-dependent exopeptidases"/>
    <property type="match status" value="1"/>
</dbReference>
<dbReference type="Proteomes" id="UP000824099">
    <property type="component" value="Unassembled WGS sequence"/>
</dbReference>
<reference evidence="5" key="1">
    <citation type="submission" date="2020-10" db="EMBL/GenBank/DDBJ databases">
        <authorList>
            <person name="Gilroy R."/>
        </authorList>
    </citation>
    <scope>NUCLEOTIDE SEQUENCE</scope>
    <source>
        <strain evidence="5">CHK160-1198</strain>
    </source>
</reference>
<comment type="caution">
    <text evidence="5">The sequence shown here is derived from an EMBL/GenBank/DDBJ whole genome shotgun (WGS) entry which is preliminary data.</text>
</comment>
<dbReference type="SMART" id="SM00646">
    <property type="entry name" value="Ami_3"/>
    <property type="match status" value="1"/>
</dbReference>
<evidence type="ECO:0000256" key="3">
    <source>
        <dbReference type="SAM" id="SignalP"/>
    </source>
</evidence>
<organism evidence="5 6">
    <name type="scientific">Candidatus Avacidaminococcus intestinavium</name>
    <dbReference type="NCBI Taxonomy" id="2840684"/>
    <lineage>
        <taxon>Bacteria</taxon>
        <taxon>Bacillati</taxon>
        <taxon>Bacillota</taxon>
        <taxon>Negativicutes</taxon>
        <taxon>Acidaminococcales</taxon>
        <taxon>Acidaminococcaceae</taxon>
        <taxon>Acidaminococcaceae incertae sedis</taxon>
        <taxon>Candidatus Avacidaminococcus</taxon>
    </lineage>
</organism>
<dbReference type="PANTHER" id="PTHR30404">
    <property type="entry name" value="N-ACETYLMURAMOYL-L-ALANINE AMIDASE"/>
    <property type="match status" value="1"/>
</dbReference>
<dbReference type="CDD" id="cd02696">
    <property type="entry name" value="MurNAc-LAA"/>
    <property type="match status" value="1"/>
</dbReference>
<gene>
    <name evidence="5" type="ORF">IAB06_05970</name>
</gene>
<reference evidence="5" key="2">
    <citation type="journal article" date="2021" name="PeerJ">
        <title>Extensive microbial diversity within the chicken gut microbiome revealed by metagenomics and culture.</title>
        <authorList>
            <person name="Gilroy R."/>
            <person name="Ravi A."/>
            <person name="Getino M."/>
            <person name="Pursley I."/>
            <person name="Horton D.L."/>
            <person name="Alikhan N.F."/>
            <person name="Baker D."/>
            <person name="Gharbi K."/>
            <person name="Hall N."/>
            <person name="Watson M."/>
            <person name="Adriaenssens E.M."/>
            <person name="Foster-Nyarko E."/>
            <person name="Jarju S."/>
            <person name="Secka A."/>
            <person name="Antonio M."/>
            <person name="Oren A."/>
            <person name="Chaudhuri R.R."/>
            <person name="La Ragione R."/>
            <person name="Hildebrand F."/>
            <person name="Pallen M.J."/>
        </authorList>
    </citation>
    <scope>NUCLEOTIDE SEQUENCE</scope>
    <source>
        <strain evidence="5">CHK160-1198</strain>
    </source>
</reference>
<feature type="domain" description="MurNAc-LAA" evidence="4">
    <location>
        <begin position="237"/>
        <end position="347"/>
    </location>
</feature>
<dbReference type="PANTHER" id="PTHR30404:SF0">
    <property type="entry name" value="N-ACETYLMURAMOYL-L-ALANINE AMIDASE AMIC"/>
    <property type="match status" value="1"/>
</dbReference>
<dbReference type="GO" id="GO:0030288">
    <property type="term" value="C:outer membrane-bounded periplasmic space"/>
    <property type="evidence" value="ECO:0007669"/>
    <property type="project" value="TreeGrafter"/>
</dbReference>
<dbReference type="AlphaFoldDB" id="A0A9D1MQR6"/>
<feature type="signal peptide" evidence="3">
    <location>
        <begin position="1"/>
        <end position="23"/>
    </location>
</feature>
<protein>
    <submittedName>
        <fullName evidence="5">N-acetylmuramoyl-L-alanine amidase</fullName>
    </submittedName>
</protein>
<evidence type="ECO:0000313" key="5">
    <source>
        <dbReference type="EMBL" id="HIU64561.1"/>
    </source>
</evidence>
<evidence type="ECO:0000313" key="6">
    <source>
        <dbReference type="Proteomes" id="UP000824099"/>
    </source>
</evidence>
<dbReference type="EMBL" id="DVNI01000098">
    <property type="protein sequence ID" value="HIU64561.1"/>
    <property type="molecule type" value="Genomic_DNA"/>
</dbReference>
<keyword evidence="1" id="KW-0378">Hydrolase</keyword>
<feature type="chain" id="PRO_5038481358" evidence="3">
    <location>
        <begin position="24"/>
        <end position="353"/>
    </location>
</feature>
<dbReference type="GO" id="GO:0009253">
    <property type="term" value="P:peptidoglycan catabolic process"/>
    <property type="evidence" value="ECO:0007669"/>
    <property type="project" value="InterPro"/>
</dbReference>
<evidence type="ECO:0000259" key="4">
    <source>
        <dbReference type="SMART" id="SM00646"/>
    </source>
</evidence>
<dbReference type="InterPro" id="IPR050695">
    <property type="entry name" value="N-acetylmuramoyl_amidase_3"/>
</dbReference>
<accession>A0A9D1MQR6</accession>
<evidence type="ECO:0000256" key="1">
    <source>
        <dbReference type="ARBA" id="ARBA00022801"/>
    </source>
</evidence>
<keyword evidence="3" id="KW-0732">Signal</keyword>
<dbReference type="GO" id="GO:0008745">
    <property type="term" value="F:N-acetylmuramoyl-L-alanine amidase activity"/>
    <property type="evidence" value="ECO:0007669"/>
    <property type="project" value="InterPro"/>
</dbReference>
<dbReference type="Gene3D" id="3.40.630.40">
    <property type="entry name" value="Zn-dependent exopeptidases"/>
    <property type="match status" value="1"/>
</dbReference>
<evidence type="ECO:0000256" key="2">
    <source>
        <dbReference type="SAM" id="MobiDB-lite"/>
    </source>
</evidence>
<proteinExistence type="predicted"/>
<sequence length="353" mass="38687">MLKKIMFLCTFLLMLSGVSLSEAASNKVTDITWGVNKDNVLRIVIECTGRTEAKAVIKDDALLVTVDGSLKSNVPKSFKVRSDTVGLVSVQNNDNKVAVKLPLLRKLKQGEYKLFALKKDPVTKRPDRIVIDIANAQGVLNTNKTVATTPQVTKKSDFKISGGIKGKKITIDPGHGGSDPGAIGKNGTTEKESNLKIAMKLRDYLSEKGAIVSMTRTSDVDVYGVSATDAQELQARVDVAENNAADLFVSLHCNASTNRDVSGMTTYYYPKTNYDKVIAKAVQDRLIKNFGLDDLGIRQASFYVNKRSSMPSVLVEMAFLSNVKEEKLLRSNWFQTKMANTIAEGIEDYFANA</sequence>
<feature type="region of interest" description="Disordered" evidence="2">
    <location>
        <begin position="169"/>
        <end position="189"/>
    </location>
</feature>
<name>A0A9D1MQR6_9FIRM</name>
<dbReference type="Pfam" id="PF01520">
    <property type="entry name" value="Amidase_3"/>
    <property type="match status" value="1"/>
</dbReference>
<dbReference type="InterPro" id="IPR002508">
    <property type="entry name" value="MurNAc-LAA_cat"/>
</dbReference>